<proteinExistence type="predicted"/>
<organism evidence="1 2">
    <name type="scientific">Conger conger</name>
    <name type="common">Conger eel</name>
    <name type="synonym">Muraena conger</name>
    <dbReference type="NCBI Taxonomy" id="82655"/>
    <lineage>
        <taxon>Eukaryota</taxon>
        <taxon>Metazoa</taxon>
        <taxon>Chordata</taxon>
        <taxon>Craniata</taxon>
        <taxon>Vertebrata</taxon>
        <taxon>Euteleostomi</taxon>
        <taxon>Actinopterygii</taxon>
        <taxon>Neopterygii</taxon>
        <taxon>Teleostei</taxon>
        <taxon>Anguilliformes</taxon>
        <taxon>Congridae</taxon>
        <taxon>Conger</taxon>
    </lineage>
</organism>
<evidence type="ECO:0000313" key="1">
    <source>
        <dbReference type="EMBL" id="KAJ8274750.1"/>
    </source>
</evidence>
<keyword evidence="2" id="KW-1185">Reference proteome</keyword>
<evidence type="ECO:0000313" key="2">
    <source>
        <dbReference type="Proteomes" id="UP001152803"/>
    </source>
</evidence>
<sequence length="100" mass="11135">MRRDRSSGSFRKDGREKATSIPRALSWLGLSTLSRQTRRIFHSQGELVIGQQGQDDDDWIYRPQHRKGLSGSSCDLRVCSVTGGSCAAPCSNEAAQLRPW</sequence>
<dbReference type="AlphaFoldDB" id="A0A9Q1DLI6"/>
<accession>A0A9Q1DLI6</accession>
<dbReference type="EMBL" id="JAFJMO010000006">
    <property type="protein sequence ID" value="KAJ8274750.1"/>
    <property type="molecule type" value="Genomic_DNA"/>
</dbReference>
<gene>
    <name evidence="1" type="ORF">COCON_G00093750</name>
</gene>
<protein>
    <submittedName>
        <fullName evidence="1">Uncharacterized protein</fullName>
    </submittedName>
</protein>
<comment type="caution">
    <text evidence="1">The sequence shown here is derived from an EMBL/GenBank/DDBJ whole genome shotgun (WGS) entry which is preliminary data.</text>
</comment>
<reference evidence="1" key="1">
    <citation type="journal article" date="2023" name="Science">
        <title>Genome structures resolve the early diversification of teleost fishes.</title>
        <authorList>
            <person name="Parey E."/>
            <person name="Louis A."/>
            <person name="Montfort J."/>
            <person name="Bouchez O."/>
            <person name="Roques C."/>
            <person name="Iampietro C."/>
            <person name="Lluch J."/>
            <person name="Castinel A."/>
            <person name="Donnadieu C."/>
            <person name="Desvignes T."/>
            <person name="Floi Bucao C."/>
            <person name="Jouanno E."/>
            <person name="Wen M."/>
            <person name="Mejri S."/>
            <person name="Dirks R."/>
            <person name="Jansen H."/>
            <person name="Henkel C."/>
            <person name="Chen W.J."/>
            <person name="Zahm M."/>
            <person name="Cabau C."/>
            <person name="Klopp C."/>
            <person name="Thompson A.W."/>
            <person name="Robinson-Rechavi M."/>
            <person name="Braasch I."/>
            <person name="Lecointre G."/>
            <person name="Bobe J."/>
            <person name="Postlethwait J.H."/>
            <person name="Berthelot C."/>
            <person name="Roest Crollius H."/>
            <person name="Guiguen Y."/>
        </authorList>
    </citation>
    <scope>NUCLEOTIDE SEQUENCE</scope>
    <source>
        <strain evidence="1">Concon-B</strain>
    </source>
</reference>
<dbReference type="Proteomes" id="UP001152803">
    <property type="component" value="Unassembled WGS sequence"/>
</dbReference>
<dbReference type="OrthoDB" id="8942516at2759"/>
<name>A0A9Q1DLI6_CONCO</name>